<protein>
    <submittedName>
        <fullName evidence="2">WD-40 repeat-containing protein</fullName>
    </submittedName>
</protein>
<organism evidence="2 3">
    <name type="scientific">Gloeothece citriformis (strain PCC 7424)</name>
    <name type="common">Cyanothece sp. (strain PCC 7424)</name>
    <dbReference type="NCBI Taxonomy" id="65393"/>
    <lineage>
        <taxon>Bacteria</taxon>
        <taxon>Bacillati</taxon>
        <taxon>Cyanobacteriota</taxon>
        <taxon>Cyanophyceae</taxon>
        <taxon>Oscillatoriophycideae</taxon>
        <taxon>Chroococcales</taxon>
        <taxon>Aphanothecaceae</taxon>
        <taxon>Gloeothece</taxon>
        <taxon>Gloeothece citriformis</taxon>
    </lineage>
</organism>
<dbReference type="HOGENOM" id="CLU_025923_2_0_3"/>
<dbReference type="RefSeq" id="WP_015956645.1">
    <property type="nucleotide sequence ID" value="NC_011729.1"/>
</dbReference>
<accession>B7KBT4</accession>
<gene>
    <name evidence="2" type="ordered locus">PCC7424_4702</name>
</gene>
<feature type="domain" description="NB-ARC" evidence="1">
    <location>
        <begin position="125"/>
        <end position="226"/>
    </location>
</feature>
<dbReference type="Pfam" id="PF00931">
    <property type="entry name" value="NB-ARC"/>
    <property type="match status" value="1"/>
</dbReference>
<dbReference type="AlphaFoldDB" id="B7KBT4"/>
<dbReference type="InterPro" id="IPR027417">
    <property type="entry name" value="P-loop_NTPase"/>
</dbReference>
<sequence length="464" mass="53109">MIKPQKQRRKRGVILSRSGFQKLQDATAQAQIRNNHGYRYTLEALGELTGLDPDTVLKVYGGKMGVDKRTLMRCFKAFNLKLETEDFCGVESKKMKEDSSNKSQYLGYHHWDQAPDVSRFYGRQAQLATLTDWILEDRCRIITILGIKGIGKTSLGVKLAQYLQDQFDYIIWRSLTESLCFKSLLLEFLPYFNQDHSLSSEKTSHLISLLLGYLRQWRCLVILDDVEAILPSDDSSRSFCQDTQGYGEFFQRLGETAHQSCLLLISHAKPKQVKLLEGEFLPVRVMYLKGLELSDAVAILQDKGCMCNHSLEEWHQIIQFYGGNPLLLKFLAPTIQNIFNGIAGDFLALNSPIFGEVQDFLEQLFQPLTQTQKLILIQIALNEQPLCLSQLREQILPSISPQNLIESLDYLQEISLIDFQDNFLSIAPFFRDYLMTQMGESKNPEIFLNRVSYSFHLPVTSVSS</sequence>
<dbReference type="PRINTS" id="PR00364">
    <property type="entry name" value="DISEASERSIST"/>
</dbReference>
<evidence type="ECO:0000259" key="1">
    <source>
        <dbReference type="Pfam" id="PF00931"/>
    </source>
</evidence>
<keyword evidence="3" id="KW-1185">Reference proteome</keyword>
<evidence type="ECO:0000313" key="2">
    <source>
        <dbReference type="EMBL" id="ACK73062.1"/>
    </source>
</evidence>
<dbReference type="eggNOG" id="COG3903">
    <property type="taxonomic scope" value="Bacteria"/>
</dbReference>
<dbReference type="InterPro" id="IPR002182">
    <property type="entry name" value="NB-ARC"/>
</dbReference>
<dbReference type="KEGG" id="cyc:PCC7424_4702"/>
<dbReference type="OrthoDB" id="434800at2"/>
<dbReference type="EMBL" id="CP001291">
    <property type="protein sequence ID" value="ACK73062.1"/>
    <property type="molecule type" value="Genomic_DNA"/>
</dbReference>
<evidence type="ECO:0000313" key="3">
    <source>
        <dbReference type="Proteomes" id="UP000002384"/>
    </source>
</evidence>
<dbReference type="SUPFAM" id="SSF52540">
    <property type="entry name" value="P-loop containing nucleoside triphosphate hydrolases"/>
    <property type="match status" value="1"/>
</dbReference>
<name>B7KBT4_GLOC7</name>
<reference evidence="3" key="1">
    <citation type="journal article" date="2011" name="MBio">
        <title>Novel metabolic attributes of the genus Cyanothece, comprising a group of unicellular nitrogen-fixing Cyanobacteria.</title>
        <authorList>
            <person name="Bandyopadhyay A."/>
            <person name="Elvitigala T."/>
            <person name="Welsh E."/>
            <person name="Stockel J."/>
            <person name="Liberton M."/>
            <person name="Min H."/>
            <person name="Sherman L.A."/>
            <person name="Pakrasi H.B."/>
        </authorList>
    </citation>
    <scope>NUCLEOTIDE SEQUENCE [LARGE SCALE GENOMIC DNA]</scope>
    <source>
        <strain evidence="3">PCC 7424</strain>
    </source>
</reference>
<dbReference type="Gene3D" id="3.40.50.300">
    <property type="entry name" value="P-loop containing nucleotide triphosphate hydrolases"/>
    <property type="match status" value="1"/>
</dbReference>
<dbReference type="GO" id="GO:0043531">
    <property type="term" value="F:ADP binding"/>
    <property type="evidence" value="ECO:0007669"/>
    <property type="project" value="InterPro"/>
</dbReference>
<dbReference type="STRING" id="65393.PCC7424_4702"/>
<dbReference type="Proteomes" id="UP000002384">
    <property type="component" value="Chromosome"/>
</dbReference>
<proteinExistence type="predicted"/>